<proteinExistence type="predicted"/>
<dbReference type="InterPro" id="IPR000243">
    <property type="entry name" value="Pept_T1A_subB"/>
</dbReference>
<dbReference type="InterPro" id="IPR001353">
    <property type="entry name" value="Proteasome_sua/b"/>
</dbReference>
<dbReference type="OrthoDB" id="7854943at2759"/>
<dbReference type="Pfam" id="PF00227">
    <property type="entry name" value="Proteasome"/>
    <property type="match status" value="2"/>
</dbReference>
<evidence type="ECO:0000313" key="10">
    <source>
        <dbReference type="EMBL" id="PNH12775.1"/>
    </source>
</evidence>
<evidence type="ECO:0000256" key="4">
    <source>
        <dbReference type="ARBA" id="ARBA00022490"/>
    </source>
</evidence>
<dbReference type="PROSITE" id="PS51257">
    <property type="entry name" value="PROKAR_LIPOPROTEIN"/>
    <property type="match status" value="1"/>
</dbReference>
<dbReference type="SUPFAM" id="SSF56235">
    <property type="entry name" value="N-terminal nucleophile aminohydrolases (Ntn hydrolases)"/>
    <property type="match status" value="1"/>
</dbReference>
<reference evidence="10 11" key="1">
    <citation type="journal article" date="2017" name="Mol. Biol. Evol.">
        <title>The 4-celled Tetrabaena socialis nuclear genome reveals the essential components for genetic control of cell number at the origin of multicellularity in the volvocine lineage.</title>
        <authorList>
            <person name="Featherston J."/>
            <person name="Arakaki Y."/>
            <person name="Hanschen E.R."/>
            <person name="Ferris P.J."/>
            <person name="Michod R.E."/>
            <person name="Olson B.J.S.C."/>
            <person name="Nozaki H."/>
            <person name="Durand P.M."/>
        </authorList>
    </citation>
    <scope>NUCLEOTIDE SEQUENCE [LARGE SCALE GENOMIC DNA]</scope>
    <source>
        <strain evidence="10 11">NIES-571</strain>
    </source>
</reference>
<keyword evidence="4" id="KW-0963">Cytoplasm</keyword>
<keyword evidence="6" id="KW-0888">Threonine protease</keyword>
<dbReference type="GO" id="GO:0004298">
    <property type="term" value="F:threonine-type endopeptidase activity"/>
    <property type="evidence" value="ECO:0007669"/>
    <property type="project" value="UniProtKB-KW"/>
</dbReference>
<dbReference type="EMBL" id="PGGS01000004">
    <property type="protein sequence ID" value="PNH12775.1"/>
    <property type="molecule type" value="Genomic_DNA"/>
</dbReference>
<gene>
    <name evidence="10" type="ORF">TSOC_000303</name>
</gene>
<keyword evidence="11" id="KW-1185">Reference proteome</keyword>
<evidence type="ECO:0000256" key="9">
    <source>
        <dbReference type="PIRSR" id="PIRSR600243-1"/>
    </source>
</evidence>
<dbReference type="EC" id="3.4.25.1" evidence="3"/>
<comment type="catalytic activity">
    <reaction evidence="1">
        <text>Cleavage of peptide bonds with very broad specificity.</text>
        <dbReference type="EC" id="3.4.25.1"/>
    </reaction>
</comment>
<evidence type="ECO:0000256" key="7">
    <source>
        <dbReference type="ARBA" id="ARBA00022801"/>
    </source>
</evidence>
<keyword evidence="7" id="KW-0378">Hydrolase</keyword>
<dbReference type="Gene3D" id="3.60.20.10">
    <property type="entry name" value="Glutamine Phosphoribosylpyrophosphate, subunit 1, domain 1"/>
    <property type="match status" value="1"/>
</dbReference>
<dbReference type="InterPro" id="IPR029055">
    <property type="entry name" value="Ntn_hydrolases_N"/>
</dbReference>
<comment type="caution">
    <text evidence="10">The sequence shown here is derived from an EMBL/GenBank/DDBJ whole genome shotgun (WGS) entry which is preliminary data.</text>
</comment>
<sequence>MDVSSRGNSNHEASPSTGTTVVACIFKGGVVLGADGRVSIGNYIMNRASNKIAPLSDSIFLCRSGSAPDTQIISDNGEHGGEATLPAAGQINYNNKDHLVGAMVVAGWDRLGGGQVFGVPIGGTLAKEKWAIDGSGSTYIWGYCDSEYKDDMTRAEAEHWVMEAIALAMTRDSSSGGVIRLITLDDTGVHHKYVRGDEVPQFVGDLPFPTPAAGGASPAGAAPAEGAAATGMVVG</sequence>
<dbReference type="GO" id="GO:0019774">
    <property type="term" value="C:proteasome core complex, beta-subunit complex"/>
    <property type="evidence" value="ECO:0007669"/>
    <property type="project" value="UniProtKB-ARBA"/>
</dbReference>
<protein>
    <recommendedName>
        <fullName evidence="3">proteasome endopeptidase complex</fullName>
        <ecNumber evidence="3">3.4.25.1</ecNumber>
    </recommendedName>
</protein>
<evidence type="ECO:0000256" key="8">
    <source>
        <dbReference type="ARBA" id="ARBA00022942"/>
    </source>
</evidence>
<dbReference type="GO" id="GO:0051603">
    <property type="term" value="P:proteolysis involved in protein catabolic process"/>
    <property type="evidence" value="ECO:0007669"/>
    <property type="project" value="InterPro"/>
</dbReference>
<dbReference type="PRINTS" id="PR00141">
    <property type="entry name" value="PROTEASOME"/>
</dbReference>
<dbReference type="PANTHER" id="PTHR32194:SF0">
    <property type="entry name" value="ATP-DEPENDENT PROTEASE SUBUNIT HSLV"/>
    <property type="match status" value="1"/>
</dbReference>
<evidence type="ECO:0000256" key="5">
    <source>
        <dbReference type="ARBA" id="ARBA00022670"/>
    </source>
</evidence>
<organism evidence="10 11">
    <name type="scientific">Tetrabaena socialis</name>
    <dbReference type="NCBI Taxonomy" id="47790"/>
    <lineage>
        <taxon>Eukaryota</taxon>
        <taxon>Viridiplantae</taxon>
        <taxon>Chlorophyta</taxon>
        <taxon>core chlorophytes</taxon>
        <taxon>Chlorophyceae</taxon>
        <taxon>CS clade</taxon>
        <taxon>Chlamydomonadales</taxon>
        <taxon>Tetrabaenaceae</taxon>
        <taxon>Tetrabaena</taxon>
    </lineage>
</organism>
<keyword evidence="5" id="KW-0645">Protease</keyword>
<evidence type="ECO:0000256" key="3">
    <source>
        <dbReference type="ARBA" id="ARBA00012039"/>
    </source>
</evidence>
<keyword evidence="8 10" id="KW-0647">Proteasome</keyword>
<evidence type="ECO:0000256" key="2">
    <source>
        <dbReference type="ARBA" id="ARBA00004123"/>
    </source>
</evidence>
<name>A0A2J8AJS5_9CHLO</name>
<dbReference type="AlphaFoldDB" id="A0A2J8AJS5"/>
<comment type="subcellular location">
    <subcellularLocation>
        <location evidence="2">Nucleus</location>
    </subcellularLocation>
</comment>
<dbReference type="Proteomes" id="UP000236333">
    <property type="component" value="Unassembled WGS sequence"/>
</dbReference>
<dbReference type="InterPro" id="IPR023333">
    <property type="entry name" value="Proteasome_suB-type"/>
</dbReference>
<dbReference type="GO" id="GO:0005737">
    <property type="term" value="C:cytoplasm"/>
    <property type="evidence" value="ECO:0007669"/>
    <property type="project" value="TreeGrafter"/>
</dbReference>
<evidence type="ECO:0000256" key="6">
    <source>
        <dbReference type="ARBA" id="ARBA00022698"/>
    </source>
</evidence>
<dbReference type="PANTHER" id="PTHR32194">
    <property type="entry name" value="METALLOPROTEASE TLDD"/>
    <property type="match status" value="1"/>
</dbReference>
<accession>A0A2J8AJS5</accession>
<feature type="active site" description="Nucleophile" evidence="9">
    <location>
        <position position="19"/>
    </location>
</feature>
<dbReference type="GO" id="GO:0005634">
    <property type="term" value="C:nucleus"/>
    <property type="evidence" value="ECO:0007669"/>
    <property type="project" value="UniProtKB-SubCell"/>
</dbReference>
<evidence type="ECO:0000313" key="11">
    <source>
        <dbReference type="Proteomes" id="UP000236333"/>
    </source>
</evidence>
<evidence type="ECO:0000256" key="1">
    <source>
        <dbReference type="ARBA" id="ARBA00001198"/>
    </source>
</evidence>